<keyword evidence="1" id="KW-0808">Transferase</keyword>
<keyword evidence="5" id="KW-1185">Reference proteome</keyword>
<sequence length="181" mass="19684">MPSHVSQPPRIRSAEASDAEAVLAMMDEIMVWLVSRGRTAQWGTEPWSAQPARVDYLHGRIARGDLRVAVGADGGIIGALSLSQAPGAYVPPTDEPELFINFLATSRRAKGRNVGGALLDEARAEARRRGLALIRVDCFAGDDGRLKQWYASQGFEEVAPFTVPRAGAPDWPGMLFAMRLR</sequence>
<gene>
    <name evidence="4" type="ORF">B1H18_00990</name>
</gene>
<dbReference type="PANTHER" id="PTHR43877:SF2">
    <property type="entry name" value="AMINOALKYLPHOSPHONATE N-ACETYLTRANSFERASE-RELATED"/>
    <property type="match status" value="1"/>
</dbReference>
<protein>
    <recommendedName>
        <fullName evidence="3">N-acetyltransferase domain-containing protein</fullName>
    </recommendedName>
</protein>
<dbReference type="GO" id="GO:0016747">
    <property type="term" value="F:acyltransferase activity, transferring groups other than amino-acyl groups"/>
    <property type="evidence" value="ECO:0007669"/>
    <property type="project" value="InterPro"/>
</dbReference>
<name>A0A1V4AHB3_9ACTN</name>
<dbReference type="Gene3D" id="3.40.630.30">
    <property type="match status" value="1"/>
</dbReference>
<dbReference type="InterPro" id="IPR000182">
    <property type="entry name" value="GNAT_dom"/>
</dbReference>
<proteinExistence type="predicted"/>
<reference evidence="4 5" key="1">
    <citation type="submission" date="2017-02" db="EMBL/GenBank/DDBJ databases">
        <title>Draft Genome Sequence of Streptomyces tsukubaensis F601, a Producer of the immunosuppressant tacrolimus FK506.</title>
        <authorList>
            <person name="Zong G."/>
            <person name="Zhong C."/>
            <person name="Fu J."/>
            <person name="Qin R."/>
            <person name="Cao G."/>
        </authorList>
    </citation>
    <scope>NUCLEOTIDE SEQUENCE [LARGE SCALE GENOMIC DNA]</scope>
    <source>
        <strain evidence="4 5">F601</strain>
    </source>
</reference>
<comment type="caution">
    <text evidence="4">The sequence shown here is derived from an EMBL/GenBank/DDBJ whole genome shotgun (WGS) entry which is preliminary data.</text>
</comment>
<accession>A0A1V4AHB3</accession>
<keyword evidence="2" id="KW-0012">Acyltransferase</keyword>
<dbReference type="PANTHER" id="PTHR43877">
    <property type="entry name" value="AMINOALKYLPHOSPHONATE N-ACETYLTRANSFERASE-RELATED-RELATED"/>
    <property type="match status" value="1"/>
</dbReference>
<dbReference type="RefSeq" id="WP_227024982.1">
    <property type="nucleotide sequence ID" value="NZ_CP045178.1"/>
</dbReference>
<dbReference type="CDD" id="cd04301">
    <property type="entry name" value="NAT_SF"/>
    <property type="match status" value="1"/>
</dbReference>
<dbReference type="PROSITE" id="PS51186">
    <property type="entry name" value="GNAT"/>
    <property type="match status" value="1"/>
</dbReference>
<dbReference type="Pfam" id="PF00583">
    <property type="entry name" value="Acetyltransf_1"/>
    <property type="match status" value="1"/>
</dbReference>
<evidence type="ECO:0000313" key="5">
    <source>
        <dbReference type="Proteomes" id="UP000190539"/>
    </source>
</evidence>
<dbReference type="EMBL" id="MVFC01000001">
    <property type="protein sequence ID" value="OON83001.1"/>
    <property type="molecule type" value="Genomic_DNA"/>
</dbReference>
<feature type="domain" description="N-acetyltransferase" evidence="3">
    <location>
        <begin position="9"/>
        <end position="181"/>
    </location>
</feature>
<evidence type="ECO:0000256" key="1">
    <source>
        <dbReference type="ARBA" id="ARBA00022679"/>
    </source>
</evidence>
<evidence type="ECO:0000256" key="2">
    <source>
        <dbReference type="ARBA" id="ARBA00023315"/>
    </source>
</evidence>
<dbReference type="InterPro" id="IPR016181">
    <property type="entry name" value="Acyl_CoA_acyltransferase"/>
</dbReference>
<evidence type="ECO:0000313" key="4">
    <source>
        <dbReference type="EMBL" id="OON83001.1"/>
    </source>
</evidence>
<dbReference type="InterPro" id="IPR050832">
    <property type="entry name" value="Bact_Acetyltransf"/>
</dbReference>
<dbReference type="Proteomes" id="UP000190539">
    <property type="component" value="Unassembled WGS sequence"/>
</dbReference>
<evidence type="ECO:0000259" key="3">
    <source>
        <dbReference type="PROSITE" id="PS51186"/>
    </source>
</evidence>
<dbReference type="AlphaFoldDB" id="A0A1V4AHB3"/>
<organism evidence="4 5">
    <name type="scientific">Streptomyces tsukubensis</name>
    <dbReference type="NCBI Taxonomy" id="83656"/>
    <lineage>
        <taxon>Bacteria</taxon>
        <taxon>Bacillati</taxon>
        <taxon>Actinomycetota</taxon>
        <taxon>Actinomycetes</taxon>
        <taxon>Kitasatosporales</taxon>
        <taxon>Streptomycetaceae</taxon>
        <taxon>Streptomyces</taxon>
    </lineage>
</organism>
<dbReference type="SUPFAM" id="SSF55729">
    <property type="entry name" value="Acyl-CoA N-acyltransferases (Nat)"/>
    <property type="match status" value="1"/>
</dbReference>
<dbReference type="STRING" id="83656.B1H18_00990"/>